<dbReference type="InterPro" id="IPR050109">
    <property type="entry name" value="HTH-type_TetR-like_transc_reg"/>
</dbReference>
<dbReference type="PANTHER" id="PTHR30055">
    <property type="entry name" value="HTH-TYPE TRANSCRIPTIONAL REGULATOR RUTR"/>
    <property type="match status" value="1"/>
</dbReference>
<evidence type="ECO:0000256" key="2">
    <source>
        <dbReference type="ARBA" id="ARBA00023125"/>
    </source>
</evidence>
<keyword evidence="3" id="KW-0804">Transcription</keyword>
<name>A0A2P8H0U7_9MICO</name>
<organism evidence="6 7">
    <name type="scientific">Labedella gwakjiensis</name>
    <dbReference type="NCBI Taxonomy" id="390269"/>
    <lineage>
        <taxon>Bacteria</taxon>
        <taxon>Bacillati</taxon>
        <taxon>Actinomycetota</taxon>
        <taxon>Actinomycetes</taxon>
        <taxon>Micrococcales</taxon>
        <taxon>Microbacteriaceae</taxon>
        <taxon>Labedella</taxon>
    </lineage>
</organism>
<proteinExistence type="predicted"/>
<evidence type="ECO:0000256" key="3">
    <source>
        <dbReference type="ARBA" id="ARBA00023163"/>
    </source>
</evidence>
<evidence type="ECO:0000256" key="1">
    <source>
        <dbReference type="ARBA" id="ARBA00023015"/>
    </source>
</evidence>
<dbReference type="PRINTS" id="PR00455">
    <property type="entry name" value="HTHTETR"/>
</dbReference>
<comment type="caution">
    <text evidence="6">The sequence shown here is derived from an EMBL/GenBank/DDBJ whole genome shotgun (WGS) entry which is preliminary data.</text>
</comment>
<evidence type="ECO:0000256" key="4">
    <source>
        <dbReference type="PROSITE-ProRule" id="PRU00335"/>
    </source>
</evidence>
<sequence>MDGMARPDSARDRILDAFQQLLVTSGERSATLDAVAAAAGVSKGGLLYHFASKDALVEGLIGRVQAFVEADDERMRTAEEGTVDYVIRSSVDSGSPFDEALIAMSRLAQGSHEEARTALASFRARWEAAIAASVGDPAIARTIMLVSDGLYYNSTVLGARETRDTRDGAMDELIAVLSRLTPESGPAESSPH</sequence>
<feature type="domain" description="HTH tetR-type" evidence="5">
    <location>
        <begin position="8"/>
        <end position="68"/>
    </location>
</feature>
<feature type="DNA-binding region" description="H-T-H motif" evidence="4">
    <location>
        <begin position="31"/>
        <end position="50"/>
    </location>
</feature>
<evidence type="ECO:0000259" key="5">
    <source>
        <dbReference type="PROSITE" id="PS50977"/>
    </source>
</evidence>
<dbReference type="InterPro" id="IPR001647">
    <property type="entry name" value="HTH_TetR"/>
</dbReference>
<reference evidence="6 7" key="1">
    <citation type="submission" date="2018-03" db="EMBL/GenBank/DDBJ databases">
        <title>Genomic Encyclopedia of Archaeal and Bacterial Type Strains, Phase II (KMG-II): from individual species to whole genera.</title>
        <authorList>
            <person name="Goeker M."/>
        </authorList>
    </citation>
    <scope>NUCLEOTIDE SEQUENCE [LARGE SCALE GENOMIC DNA]</scope>
    <source>
        <strain evidence="6 7">DSM 21548</strain>
    </source>
</reference>
<gene>
    <name evidence="6" type="ORF">CLV49_3481</name>
</gene>
<evidence type="ECO:0000313" key="6">
    <source>
        <dbReference type="EMBL" id="PSL39830.1"/>
    </source>
</evidence>
<dbReference type="InterPro" id="IPR009057">
    <property type="entry name" value="Homeodomain-like_sf"/>
</dbReference>
<dbReference type="Pfam" id="PF00440">
    <property type="entry name" value="TetR_N"/>
    <property type="match status" value="1"/>
</dbReference>
<dbReference type="Pfam" id="PF17937">
    <property type="entry name" value="TetR_C_28"/>
    <property type="match status" value="1"/>
</dbReference>
<accession>A0A2P8H0U7</accession>
<dbReference type="Proteomes" id="UP000241203">
    <property type="component" value="Unassembled WGS sequence"/>
</dbReference>
<dbReference type="EMBL" id="PYAU01000001">
    <property type="protein sequence ID" value="PSL39830.1"/>
    <property type="molecule type" value="Genomic_DNA"/>
</dbReference>
<dbReference type="AlphaFoldDB" id="A0A2P8H0U7"/>
<dbReference type="InterPro" id="IPR041479">
    <property type="entry name" value="TetR_CgmR_C"/>
</dbReference>
<dbReference type="GO" id="GO:0003700">
    <property type="term" value="F:DNA-binding transcription factor activity"/>
    <property type="evidence" value="ECO:0007669"/>
    <property type="project" value="TreeGrafter"/>
</dbReference>
<dbReference type="GO" id="GO:0000976">
    <property type="term" value="F:transcription cis-regulatory region binding"/>
    <property type="evidence" value="ECO:0007669"/>
    <property type="project" value="TreeGrafter"/>
</dbReference>
<protein>
    <submittedName>
        <fullName evidence="6">TetR family transcriptional regulator</fullName>
    </submittedName>
</protein>
<keyword evidence="2 4" id="KW-0238">DNA-binding</keyword>
<evidence type="ECO:0000313" key="7">
    <source>
        <dbReference type="Proteomes" id="UP000241203"/>
    </source>
</evidence>
<dbReference type="SUPFAM" id="SSF46689">
    <property type="entry name" value="Homeodomain-like"/>
    <property type="match status" value="1"/>
</dbReference>
<keyword evidence="1" id="KW-0805">Transcription regulation</keyword>
<dbReference type="Gene3D" id="1.10.357.10">
    <property type="entry name" value="Tetracycline Repressor, domain 2"/>
    <property type="match status" value="1"/>
</dbReference>
<dbReference type="PROSITE" id="PS50977">
    <property type="entry name" value="HTH_TETR_2"/>
    <property type="match status" value="1"/>
</dbReference>
<dbReference type="PANTHER" id="PTHR30055:SF234">
    <property type="entry name" value="HTH-TYPE TRANSCRIPTIONAL REGULATOR BETI"/>
    <property type="match status" value="1"/>
</dbReference>